<gene>
    <name evidence="1" type="ORF">HMPREF9997_02490</name>
</gene>
<evidence type="ECO:0000313" key="2">
    <source>
        <dbReference type="Proteomes" id="UP000010445"/>
    </source>
</evidence>
<dbReference type="Proteomes" id="UP000010445">
    <property type="component" value="Unassembled WGS sequence"/>
</dbReference>
<dbReference type="HOGENOM" id="CLU_2914656_0_0_11"/>
<reference evidence="1 2" key="1">
    <citation type="submission" date="2012-05" db="EMBL/GenBank/DDBJ databases">
        <authorList>
            <person name="Weinstock G."/>
            <person name="Sodergren E."/>
            <person name="Lobos E.A."/>
            <person name="Fulton L."/>
            <person name="Fulton R."/>
            <person name="Courtney L."/>
            <person name="Fronick C."/>
            <person name="O'Laughlin M."/>
            <person name="Godfrey J."/>
            <person name="Wilson R.M."/>
            <person name="Miner T."/>
            <person name="Farmer C."/>
            <person name="Delehaunty K."/>
            <person name="Cordes M."/>
            <person name="Minx P."/>
            <person name="Tomlinson C."/>
            <person name="Chen J."/>
            <person name="Wollam A."/>
            <person name="Pepin K.H."/>
            <person name="Bhonagiri V."/>
            <person name="Zhang X."/>
            <person name="Suruliraj S."/>
            <person name="Warren W."/>
            <person name="Mitreva M."/>
            <person name="Mardis E.R."/>
            <person name="Wilson R.K."/>
        </authorList>
    </citation>
    <scope>NUCLEOTIDE SEQUENCE [LARGE SCALE GENOMIC DNA]</scope>
    <source>
        <strain evidence="1 2">F0235</strain>
    </source>
</reference>
<dbReference type="STRING" id="1035195.HMPREF9997_02490"/>
<proteinExistence type="predicted"/>
<name>L1MAZ8_9CORY</name>
<sequence length="61" mass="7104">MIIPFVSIYVLSFGLSCALWPESNQPTQLIVQYRHARFFFDVVMYNVAQIESVPLKSKFFS</sequence>
<protein>
    <submittedName>
        <fullName evidence="1">Uncharacterized protein</fullName>
    </submittedName>
</protein>
<organism evidence="1 2">
    <name type="scientific">Corynebacterium durum F0235</name>
    <dbReference type="NCBI Taxonomy" id="1035195"/>
    <lineage>
        <taxon>Bacteria</taxon>
        <taxon>Bacillati</taxon>
        <taxon>Actinomycetota</taxon>
        <taxon>Actinomycetes</taxon>
        <taxon>Mycobacteriales</taxon>
        <taxon>Corynebacteriaceae</taxon>
        <taxon>Corynebacterium</taxon>
    </lineage>
</organism>
<dbReference type="AlphaFoldDB" id="L1MAZ8"/>
<comment type="caution">
    <text evidence="1">The sequence shown here is derived from an EMBL/GenBank/DDBJ whole genome shotgun (WGS) entry which is preliminary data.</text>
</comment>
<accession>L1MAZ8</accession>
<dbReference type="EMBL" id="AMEM01000040">
    <property type="protein sequence ID" value="EKX88126.1"/>
    <property type="molecule type" value="Genomic_DNA"/>
</dbReference>
<evidence type="ECO:0000313" key="1">
    <source>
        <dbReference type="EMBL" id="EKX88126.1"/>
    </source>
</evidence>
<keyword evidence="2" id="KW-1185">Reference proteome</keyword>